<dbReference type="InterPro" id="IPR013099">
    <property type="entry name" value="K_chnl_dom"/>
</dbReference>
<keyword evidence="5" id="KW-0406">Ion transport</keyword>
<evidence type="ECO:0000259" key="9">
    <source>
        <dbReference type="Pfam" id="PF07885"/>
    </source>
</evidence>
<dbReference type="AlphaFoldDB" id="A0A919K6Z1"/>
<dbReference type="Proteomes" id="UP000636960">
    <property type="component" value="Unassembled WGS sequence"/>
</dbReference>
<feature type="transmembrane region" description="Helical" evidence="8">
    <location>
        <begin position="30"/>
        <end position="51"/>
    </location>
</feature>
<dbReference type="Gene3D" id="1.10.287.70">
    <property type="match status" value="1"/>
</dbReference>
<protein>
    <submittedName>
        <fullName evidence="10">Ion transporter</fullName>
    </submittedName>
</protein>
<reference evidence="10" key="1">
    <citation type="submission" date="2021-01" db="EMBL/GenBank/DDBJ databases">
        <title>Whole genome shotgun sequence of Actinoplanes rishiriensis NBRC 108556.</title>
        <authorList>
            <person name="Komaki H."/>
            <person name="Tamura T."/>
        </authorList>
    </citation>
    <scope>NUCLEOTIDE SEQUENCE</scope>
    <source>
        <strain evidence="10">NBRC 108556</strain>
    </source>
</reference>
<dbReference type="SUPFAM" id="SSF81324">
    <property type="entry name" value="Voltage-gated potassium channels"/>
    <property type="match status" value="1"/>
</dbReference>
<dbReference type="GO" id="GO:0008076">
    <property type="term" value="C:voltage-gated potassium channel complex"/>
    <property type="evidence" value="ECO:0007669"/>
    <property type="project" value="InterPro"/>
</dbReference>
<keyword evidence="6 8" id="KW-0472">Membrane</keyword>
<proteinExistence type="predicted"/>
<evidence type="ECO:0000256" key="4">
    <source>
        <dbReference type="ARBA" id="ARBA00022989"/>
    </source>
</evidence>
<dbReference type="PANTHER" id="PTHR11537">
    <property type="entry name" value="VOLTAGE-GATED POTASSIUM CHANNEL"/>
    <property type="match status" value="1"/>
</dbReference>
<keyword evidence="11" id="KW-1185">Reference proteome</keyword>
<organism evidence="10 11">
    <name type="scientific">Paractinoplanes rishiriensis</name>
    <dbReference type="NCBI Taxonomy" id="1050105"/>
    <lineage>
        <taxon>Bacteria</taxon>
        <taxon>Bacillati</taxon>
        <taxon>Actinomycetota</taxon>
        <taxon>Actinomycetes</taxon>
        <taxon>Micromonosporales</taxon>
        <taxon>Micromonosporaceae</taxon>
        <taxon>Paractinoplanes</taxon>
    </lineage>
</organism>
<dbReference type="GO" id="GO:0001508">
    <property type="term" value="P:action potential"/>
    <property type="evidence" value="ECO:0007669"/>
    <property type="project" value="TreeGrafter"/>
</dbReference>
<evidence type="ECO:0000256" key="7">
    <source>
        <dbReference type="ARBA" id="ARBA00023303"/>
    </source>
</evidence>
<dbReference type="EMBL" id="BOMV01000100">
    <property type="protein sequence ID" value="GIF01219.1"/>
    <property type="molecule type" value="Genomic_DNA"/>
</dbReference>
<accession>A0A919K6Z1</accession>
<dbReference type="GO" id="GO:0005249">
    <property type="term" value="F:voltage-gated potassium channel activity"/>
    <property type="evidence" value="ECO:0007669"/>
    <property type="project" value="InterPro"/>
</dbReference>
<evidence type="ECO:0000313" key="10">
    <source>
        <dbReference type="EMBL" id="GIF01219.1"/>
    </source>
</evidence>
<dbReference type="InterPro" id="IPR028325">
    <property type="entry name" value="VG_K_chnl"/>
</dbReference>
<dbReference type="Gene3D" id="1.20.120.350">
    <property type="entry name" value="Voltage-gated potassium channels. Chain C"/>
    <property type="match status" value="1"/>
</dbReference>
<feature type="domain" description="Potassium channel" evidence="9">
    <location>
        <begin position="141"/>
        <end position="219"/>
    </location>
</feature>
<comment type="subcellular location">
    <subcellularLocation>
        <location evidence="1">Membrane</location>
        <topology evidence="1">Multi-pass membrane protein</topology>
    </subcellularLocation>
</comment>
<feature type="transmembrane region" description="Helical" evidence="8">
    <location>
        <begin position="132"/>
        <end position="154"/>
    </location>
</feature>
<dbReference type="Pfam" id="PF07885">
    <property type="entry name" value="Ion_trans_2"/>
    <property type="match status" value="1"/>
</dbReference>
<sequence length="267" mass="29527">MTQRAAPCGMLSIMSRDSGDRLGRWERRTAGVLTALAVVFIIVYAVPILWPAVDDGWRRACEITNVTIWVVFVGDYLWRFWLSTARWAFVRSHIFDLVVLLLPLLRPLRMLRLVTALLVLNRRTETWSRGRLALYVGGTTVLLVLVGALAILDAERTSPDGNIRDYPQALWWAIVTITTVGYGDFYPTTLPGRLVALGLMIGGIGLIGFVTGSLATWIVERISTSERPSEATKEDIASILDEISRLRSEVAALRSGRGPDGHGDAPP</sequence>
<keyword evidence="7" id="KW-0407">Ion channel</keyword>
<comment type="caution">
    <text evidence="10">The sequence shown here is derived from an EMBL/GenBank/DDBJ whole genome shotgun (WGS) entry which is preliminary data.</text>
</comment>
<name>A0A919K6Z1_9ACTN</name>
<keyword evidence="3 8" id="KW-0812">Transmembrane</keyword>
<keyword evidence="2" id="KW-0813">Transport</keyword>
<evidence type="ECO:0000256" key="2">
    <source>
        <dbReference type="ARBA" id="ARBA00022448"/>
    </source>
</evidence>
<gene>
    <name evidence="10" type="ORF">Ari01nite_86830</name>
</gene>
<dbReference type="PANTHER" id="PTHR11537:SF254">
    <property type="entry name" value="POTASSIUM VOLTAGE-GATED CHANNEL PROTEIN SHAB"/>
    <property type="match status" value="1"/>
</dbReference>
<feature type="transmembrane region" description="Helical" evidence="8">
    <location>
        <begin position="63"/>
        <end position="82"/>
    </location>
</feature>
<evidence type="ECO:0000256" key="3">
    <source>
        <dbReference type="ARBA" id="ARBA00022692"/>
    </source>
</evidence>
<evidence type="ECO:0000256" key="6">
    <source>
        <dbReference type="ARBA" id="ARBA00023136"/>
    </source>
</evidence>
<feature type="transmembrane region" description="Helical" evidence="8">
    <location>
        <begin position="195"/>
        <end position="219"/>
    </location>
</feature>
<evidence type="ECO:0000256" key="1">
    <source>
        <dbReference type="ARBA" id="ARBA00004141"/>
    </source>
</evidence>
<keyword evidence="4 8" id="KW-1133">Transmembrane helix</keyword>
<evidence type="ECO:0000313" key="11">
    <source>
        <dbReference type="Proteomes" id="UP000636960"/>
    </source>
</evidence>
<dbReference type="InterPro" id="IPR027359">
    <property type="entry name" value="Volt_channel_dom_sf"/>
</dbReference>
<feature type="transmembrane region" description="Helical" evidence="8">
    <location>
        <begin position="166"/>
        <end position="183"/>
    </location>
</feature>
<dbReference type="Gene3D" id="1.20.5.110">
    <property type="match status" value="1"/>
</dbReference>
<evidence type="ECO:0000256" key="5">
    <source>
        <dbReference type="ARBA" id="ARBA00023065"/>
    </source>
</evidence>
<evidence type="ECO:0000256" key="8">
    <source>
        <dbReference type="SAM" id="Phobius"/>
    </source>
</evidence>